<sequence>MNQALPRDPRFPASPASPPSISARAATTPHLQQKSATASSGPRRRKRLCSPPRPSPVGADDPEITEAVARIDTMMGRLIRGLEQRGVFDDVSIIMVGDHGMVGTCDKKLIFLDDSGKGRRFRERGRVKGRRFWERERERGRGRGKGEGEKVSTQRATC</sequence>
<protein>
    <recommendedName>
        <fullName evidence="4">Sulfatase N-terminal domain-containing protein</fullName>
    </recommendedName>
</protein>
<dbReference type="AlphaFoldDB" id="A0A0S3RX18"/>
<gene>
    <name evidence="2" type="primary">Vigan.04G264500</name>
    <name evidence="2" type="ORF">VIGAN_04264500</name>
</gene>
<accession>A0A0S3RX18</accession>
<dbReference type="PANTHER" id="PTHR10151:SF120">
    <property type="entry name" value="BIS(5'-ADENOSYL)-TRIPHOSPHATASE"/>
    <property type="match status" value="1"/>
</dbReference>
<dbReference type="InterPro" id="IPR017850">
    <property type="entry name" value="Alkaline_phosphatase_core_sf"/>
</dbReference>
<feature type="compositionally biased region" description="Basic and acidic residues" evidence="1">
    <location>
        <begin position="134"/>
        <end position="152"/>
    </location>
</feature>
<feature type="region of interest" description="Disordered" evidence="1">
    <location>
        <begin position="134"/>
        <end position="158"/>
    </location>
</feature>
<dbReference type="Proteomes" id="UP000291084">
    <property type="component" value="Chromosome 4"/>
</dbReference>
<dbReference type="SUPFAM" id="SSF53649">
    <property type="entry name" value="Alkaline phosphatase-like"/>
    <property type="match status" value="1"/>
</dbReference>
<reference evidence="2 3" key="1">
    <citation type="journal article" date="2015" name="Sci. Rep.">
        <title>The power of single molecule real-time sequencing technology in the de novo assembly of a eukaryotic genome.</title>
        <authorList>
            <person name="Sakai H."/>
            <person name="Naito K."/>
            <person name="Ogiso-Tanaka E."/>
            <person name="Takahashi Y."/>
            <person name="Iseki K."/>
            <person name="Muto C."/>
            <person name="Satou K."/>
            <person name="Teruya K."/>
            <person name="Shiroma A."/>
            <person name="Shimoji M."/>
            <person name="Hirano T."/>
            <person name="Itoh T."/>
            <person name="Kaga A."/>
            <person name="Tomooka N."/>
        </authorList>
    </citation>
    <scope>NUCLEOTIDE SEQUENCE [LARGE SCALE GENOMIC DNA]</scope>
    <source>
        <strain evidence="3">cv. Shumari</strain>
    </source>
</reference>
<proteinExistence type="predicted"/>
<evidence type="ECO:0000256" key="1">
    <source>
        <dbReference type="SAM" id="MobiDB-lite"/>
    </source>
</evidence>
<dbReference type="Pfam" id="PF01663">
    <property type="entry name" value="Phosphodiest"/>
    <property type="match status" value="1"/>
</dbReference>
<evidence type="ECO:0000313" key="2">
    <source>
        <dbReference type="EMBL" id="BAT85142.1"/>
    </source>
</evidence>
<feature type="region of interest" description="Disordered" evidence="1">
    <location>
        <begin position="1"/>
        <end position="64"/>
    </location>
</feature>
<dbReference type="GO" id="GO:0016787">
    <property type="term" value="F:hydrolase activity"/>
    <property type="evidence" value="ECO:0007669"/>
    <property type="project" value="UniProtKB-ARBA"/>
</dbReference>
<dbReference type="Gene3D" id="3.40.720.10">
    <property type="entry name" value="Alkaline Phosphatase, subunit A"/>
    <property type="match status" value="1"/>
</dbReference>
<dbReference type="EMBL" id="AP015037">
    <property type="protein sequence ID" value="BAT85142.1"/>
    <property type="molecule type" value="Genomic_DNA"/>
</dbReference>
<dbReference type="InterPro" id="IPR002591">
    <property type="entry name" value="Phosphodiest/P_Trfase"/>
</dbReference>
<evidence type="ECO:0008006" key="4">
    <source>
        <dbReference type="Google" id="ProtNLM"/>
    </source>
</evidence>
<organism evidence="2 3">
    <name type="scientific">Vigna angularis var. angularis</name>
    <dbReference type="NCBI Taxonomy" id="157739"/>
    <lineage>
        <taxon>Eukaryota</taxon>
        <taxon>Viridiplantae</taxon>
        <taxon>Streptophyta</taxon>
        <taxon>Embryophyta</taxon>
        <taxon>Tracheophyta</taxon>
        <taxon>Spermatophyta</taxon>
        <taxon>Magnoliopsida</taxon>
        <taxon>eudicotyledons</taxon>
        <taxon>Gunneridae</taxon>
        <taxon>Pentapetalae</taxon>
        <taxon>rosids</taxon>
        <taxon>fabids</taxon>
        <taxon>Fabales</taxon>
        <taxon>Fabaceae</taxon>
        <taxon>Papilionoideae</taxon>
        <taxon>50 kb inversion clade</taxon>
        <taxon>NPAAA clade</taxon>
        <taxon>indigoferoid/millettioid clade</taxon>
        <taxon>Phaseoleae</taxon>
        <taxon>Vigna</taxon>
    </lineage>
</organism>
<feature type="compositionally biased region" description="Polar residues" evidence="1">
    <location>
        <begin position="29"/>
        <end position="40"/>
    </location>
</feature>
<dbReference type="GO" id="GO:0005773">
    <property type="term" value="C:vacuole"/>
    <property type="evidence" value="ECO:0007669"/>
    <property type="project" value="TreeGrafter"/>
</dbReference>
<evidence type="ECO:0000313" key="3">
    <source>
        <dbReference type="Proteomes" id="UP000291084"/>
    </source>
</evidence>
<feature type="compositionally biased region" description="Low complexity" evidence="1">
    <location>
        <begin position="11"/>
        <end position="26"/>
    </location>
</feature>
<name>A0A0S3RX18_PHAAN</name>
<dbReference type="PANTHER" id="PTHR10151">
    <property type="entry name" value="ECTONUCLEOTIDE PYROPHOSPHATASE/PHOSPHODIESTERASE"/>
    <property type="match status" value="1"/>
</dbReference>
<keyword evidence="3" id="KW-1185">Reference proteome</keyword>